<proteinExistence type="predicted"/>
<organism evidence="1 2">
    <name type="scientific">Hibiscus syriacus</name>
    <name type="common">Rose of Sharon</name>
    <dbReference type="NCBI Taxonomy" id="106335"/>
    <lineage>
        <taxon>Eukaryota</taxon>
        <taxon>Viridiplantae</taxon>
        <taxon>Streptophyta</taxon>
        <taxon>Embryophyta</taxon>
        <taxon>Tracheophyta</taxon>
        <taxon>Spermatophyta</taxon>
        <taxon>Magnoliopsida</taxon>
        <taxon>eudicotyledons</taxon>
        <taxon>Gunneridae</taxon>
        <taxon>Pentapetalae</taxon>
        <taxon>rosids</taxon>
        <taxon>malvids</taxon>
        <taxon>Malvales</taxon>
        <taxon>Malvaceae</taxon>
        <taxon>Malvoideae</taxon>
        <taxon>Hibiscus</taxon>
    </lineage>
</organism>
<evidence type="ECO:0000313" key="2">
    <source>
        <dbReference type="Proteomes" id="UP000436088"/>
    </source>
</evidence>
<comment type="caution">
    <text evidence="1">The sequence shown here is derived from an EMBL/GenBank/DDBJ whole genome shotgun (WGS) entry which is preliminary data.</text>
</comment>
<sequence length="50" mass="5663">MTTTSRRDEEMISMAPVMGATTIRLMSNRKVRIGLRNDNDLTDIDGARHD</sequence>
<dbReference type="AlphaFoldDB" id="A0A6A2WQT6"/>
<gene>
    <name evidence="1" type="ORF">F3Y22_tig00116997pilonHSYRG00106</name>
</gene>
<dbReference type="Proteomes" id="UP000436088">
    <property type="component" value="Unassembled WGS sequence"/>
</dbReference>
<reference evidence="1" key="1">
    <citation type="submission" date="2019-09" db="EMBL/GenBank/DDBJ databases">
        <title>Draft genome information of white flower Hibiscus syriacus.</title>
        <authorList>
            <person name="Kim Y.-M."/>
        </authorList>
    </citation>
    <scope>NUCLEOTIDE SEQUENCE [LARGE SCALE GENOMIC DNA]</scope>
    <source>
        <strain evidence="1">YM2019G1</strain>
    </source>
</reference>
<accession>A0A6A2WQT6</accession>
<protein>
    <submittedName>
        <fullName evidence="1">Uncharacterized protein</fullName>
    </submittedName>
</protein>
<evidence type="ECO:0000313" key="1">
    <source>
        <dbReference type="EMBL" id="KAE8656650.1"/>
    </source>
</evidence>
<keyword evidence="2" id="KW-1185">Reference proteome</keyword>
<name>A0A6A2WQT6_HIBSY</name>
<dbReference type="EMBL" id="VEPZ02001762">
    <property type="protein sequence ID" value="KAE8656650.1"/>
    <property type="molecule type" value="Genomic_DNA"/>
</dbReference>